<proteinExistence type="predicted"/>
<protein>
    <submittedName>
        <fullName evidence="2">Uncharacterized protein</fullName>
    </submittedName>
</protein>
<dbReference type="InParanoid" id="A0A0C2TDZ1"/>
<accession>A0A0C2TDZ1</accession>
<dbReference type="EMBL" id="KN818245">
    <property type="protein sequence ID" value="KIL65019.1"/>
    <property type="molecule type" value="Genomic_DNA"/>
</dbReference>
<dbReference type="HOGENOM" id="CLU_2941242_0_0_1"/>
<dbReference type="Proteomes" id="UP000054549">
    <property type="component" value="Unassembled WGS sequence"/>
</dbReference>
<organism evidence="2 3">
    <name type="scientific">Amanita muscaria (strain Koide BX008)</name>
    <dbReference type="NCBI Taxonomy" id="946122"/>
    <lineage>
        <taxon>Eukaryota</taxon>
        <taxon>Fungi</taxon>
        <taxon>Dikarya</taxon>
        <taxon>Basidiomycota</taxon>
        <taxon>Agaricomycotina</taxon>
        <taxon>Agaricomycetes</taxon>
        <taxon>Agaricomycetidae</taxon>
        <taxon>Agaricales</taxon>
        <taxon>Pluteineae</taxon>
        <taxon>Amanitaceae</taxon>
        <taxon>Amanita</taxon>
    </lineage>
</organism>
<dbReference type="AlphaFoldDB" id="A0A0C2TDZ1"/>
<sequence length="60" mass="6449">MQAGPEPALSNLWQPTTSRARARVGIATAFNNRSTLAAQSSWKLEKSAAKDKPEAKQHGS</sequence>
<gene>
    <name evidence="2" type="ORF">M378DRAFT_11121</name>
</gene>
<feature type="compositionally biased region" description="Basic and acidic residues" evidence="1">
    <location>
        <begin position="43"/>
        <end position="60"/>
    </location>
</feature>
<reference evidence="2 3" key="1">
    <citation type="submission" date="2014-04" db="EMBL/GenBank/DDBJ databases">
        <title>Evolutionary Origins and Diversification of the Mycorrhizal Mutualists.</title>
        <authorList>
            <consortium name="DOE Joint Genome Institute"/>
            <consortium name="Mycorrhizal Genomics Consortium"/>
            <person name="Kohler A."/>
            <person name="Kuo A."/>
            <person name="Nagy L.G."/>
            <person name="Floudas D."/>
            <person name="Copeland A."/>
            <person name="Barry K.W."/>
            <person name="Cichocki N."/>
            <person name="Veneault-Fourrey C."/>
            <person name="LaButti K."/>
            <person name="Lindquist E.A."/>
            <person name="Lipzen A."/>
            <person name="Lundell T."/>
            <person name="Morin E."/>
            <person name="Murat C."/>
            <person name="Riley R."/>
            <person name="Ohm R."/>
            <person name="Sun H."/>
            <person name="Tunlid A."/>
            <person name="Henrissat B."/>
            <person name="Grigoriev I.V."/>
            <person name="Hibbett D.S."/>
            <person name="Martin F."/>
        </authorList>
    </citation>
    <scope>NUCLEOTIDE SEQUENCE [LARGE SCALE GENOMIC DNA]</scope>
    <source>
        <strain evidence="2 3">Koide BX008</strain>
    </source>
</reference>
<evidence type="ECO:0000313" key="2">
    <source>
        <dbReference type="EMBL" id="KIL65019.1"/>
    </source>
</evidence>
<keyword evidence="3" id="KW-1185">Reference proteome</keyword>
<name>A0A0C2TDZ1_AMAMK</name>
<feature type="region of interest" description="Disordered" evidence="1">
    <location>
        <begin position="38"/>
        <end position="60"/>
    </location>
</feature>
<evidence type="ECO:0000313" key="3">
    <source>
        <dbReference type="Proteomes" id="UP000054549"/>
    </source>
</evidence>
<evidence type="ECO:0000256" key="1">
    <source>
        <dbReference type="SAM" id="MobiDB-lite"/>
    </source>
</evidence>